<dbReference type="Pfam" id="PF07686">
    <property type="entry name" value="V-set"/>
    <property type="match status" value="1"/>
</dbReference>
<dbReference type="PROSITE" id="PS50835">
    <property type="entry name" value="IG_LIKE"/>
    <property type="match status" value="3"/>
</dbReference>
<dbReference type="InterPro" id="IPR003599">
    <property type="entry name" value="Ig_sub"/>
</dbReference>
<dbReference type="AlphaFoldDB" id="A0A315VV44"/>
<feature type="signal peptide" evidence="2">
    <location>
        <begin position="1"/>
        <end position="20"/>
    </location>
</feature>
<reference evidence="4 5" key="1">
    <citation type="journal article" date="2018" name="G3 (Bethesda)">
        <title>A High-Quality Reference Genome for the Invasive Mosquitofish Gambusia affinis Using a Chicago Library.</title>
        <authorList>
            <person name="Hoffberg S.L."/>
            <person name="Troendle N.J."/>
            <person name="Glenn T.C."/>
            <person name="Mahmud O."/>
            <person name="Louha S."/>
            <person name="Chalopin D."/>
            <person name="Bennetzen J.L."/>
            <person name="Mauricio R."/>
        </authorList>
    </citation>
    <scope>NUCLEOTIDE SEQUENCE [LARGE SCALE GENOMIC DNA]</scope>
    <source>
        <strain evidence="4">NE01/NJP1002.9</strain>
        <tissue evidence="4">Muscle</tissue>
    </source>
</reference>
<evidence type="ECO:0000259" key="3">
    <source>
        <dbReference type="PROSITE" id="PS50835"/>
    </source>
</evidence>
<dbReference type="SMART" id="SM00408">
    <property type="entry name" value="IGc2"/>
    <property type="match status" value="2"/>
</dbReference>
<feature type="chain" id="PRO_5016419104" description="Ig-like domain-containing protein" evidence="2">
    <location>
        <begin position="21"/>
        <end position="456"/>
    </location>
</feature>
<feature type="domain" description="Ig-like" evidence="3">
    <location>
        <begin position="133"/>
        <end position="187"/>
    </location>
</feature>
<keyword evidence="1" id="KW-0472">Membrane</keyword>
<keyword evidence="1" id="KW-0812">Transmembrane</keyword>
<keyword evidence="2" id="KW-0732">Signal</keyword>
<organism evidence="4 5">
    <name type="scientific">Gambusia affinis</name>
    <name type="common">Western mosquitofish</name>
    <name type="synonym">Heterandria affinis</name>
    <dbReference type="NCBI Taxonomy" id="33528"/>
    <lineage>
        <taxon>Eukaryota</taxon>
        <taxon>Metazoa</taxon>
        <taxon>Chordata</taxon>
        <taxon>Craniata</taxon>
        <taxon>Vertebrata</taxon>
        <taxon>Euteleostomi</taxon>
        <taxon>Actinopterygii</taxon>
        <taxon>Neopterygii</taxon>
        <taxon>Teleostei</taxon>
        <taxon>Neoteleostei</taxon>
        <taxon>Acanthomorphata</taxon>
        <taxon>Ovalentaria</taxon>
        <taxon>Atherinomorphae</taxon>
        <taxon>Cyprinodontiformes</taxon>
        <taxon>Poeciliidae</taxon>
        <taxon>Poeciliinae</taxon>
        <taxon>Gambusia</taxon>
    </lineage>
</organism>
<dbReference type="CDD" id="cd00096">
    <property type="entry name" value="Ig"/>
    <property type="match status" value="1"/>
</dbReference>
<feature type="domain" description="Ig-like" evidence="3">
    <location>
        <begin position="31"/>
        <end position="113"/>
    </location>
</feature>
<dbReference type="SMART" id="SM00406">
    <property type="entry name" value="IGv"/>
    <property type="match status" value="2"/>
</dbReference>
<comment type="caution">
    <text evidence="4">The sequence shown here is derived from an EMBL/GenBank/DDBJ whole genome shotgun (WGS) entry which is preliminary data.</text>
</comment>
<dbReference type="SUPFAM" id="SSF48726">
    <property type="entry name" value="Immunoglobulin"/>
    <property type="match status" value="2"/>
</dbReference>
<proteinExistence type="predicted"/>
<evidence type="ECO:0000313" key="4">
    <source>
        <dbReference type="EMBL" id="PWA27428.1"/>
    </source>
</evidence>
<evidence type="ECO:0000313" key="5">
    <source>
        <dbReference type="Proteomes" id="UP000250572"/>
    </source>
</evidence>
<feature type="transmembrane region" description="Helical" evidence="1">
    <location>
        <begin position="416"/>
        <end position="443"/>
    </location>
</feature>
<name>A0A315VV44_GAMAF</name>
<gene>
    <name evidence="4" type="ORF">CCH79_00000645</name>
</gene>
<dbReference type="InterPro" id="IPR036179">
    <property type="entry name" value="Ig-like_dom_sf"/>
</dbReference>
<feature type="domain" description="Ig-like" evidence="3">
    <location>
        <begin position="221"/>
        <end position="289"/>
    </location>
</feature>
<dbReference type="PANTHER" id="PTHR11422:SF10">
    <property type="entry name" value="IG-LIKE DOMAIN-CONTAINING PROTEIN"/>
    <property type="match status" value="1"/>
</dbReference>
<keyword evidence="1" id="KW-1133">Transmembrane helix</keyword>
<protein>
    <recommendedName>
        <fullName evidence="3">Ig-like domain-containing protein</fullName>
    </recommendedName>
</protein>
<keyword evidence="5" id="KW-1185">Reference proteome</keyword>
<feature type="non-terminal residue" evidence="4">
    <location>
        <position position="456"/>
    </location>
</feature>
<evidence type="ECO:0000256" key="1">
    <source>
        <dbReference type="SAM" id="Phobius"/>
    </source>
</evidence>
<evidence type="ECO:0000256" key="2">
    <source>
        <dbReference type="SAM" id="SignalP"/>
    </source>
</evidence>
<accession>A0A315VV44</accession>
<sequence>MAALRFIFLFVLQFEASVCGVMSMFSFCGSGEDVTLSCSWFRPDPRFGVTWTCGPDPLVKNGSLLEASSRSGRLSLNHEGSLTIKRVRASDAGSYRCYFNPKEALDTQLLVLSISPSPPDSECKQDLMDLSCSLVCSSTNTCSPPEGSIVWLNGTGDGPENKLVLKRDVSVLTVNCLMGNYRRYTCQFVQKGRVKAEVHYTSVFSENVGSKVDEVSYRGRGEDVVLPCPLFQSDPRVGVNWSRGRNPPSLLVNGTVMEASSQSGRMSVNSEGSVVLRKVTTSDADYYRCWYQNSVDVLNTVLCVLSISPSPPDAECRNDEIVDLICSLPCIDLLSCPAGSIVWLNETGNVLQEKQVGLDGDKTCSSVLTVSRLTGNYRRYSCRFVQEDQVQTEVHYTPVFSDEAAFKTCCSDSTDWPVLSSILLILRIAGLILMICVVVVVYIRTRGSKNPPKDVN</sequence>
<dbReference type="InterPro" id="IPR007110">
    <property type="entry name" value="Ig-like_dom"/>
</dbReference>
<dbReference type="InterPro" id="IPR013783">
    <property type="entry name" value="Ig-like_fold"/>
</dbReference>
<dbReference type="PANTHER" id="PTHR11422">
    <property type="entry name" value="T-CELL SURFACE GLYCOPROTEIN CD4"/>
    <property type="match status" value="1"/>
</dbReference>
<dbReference type="InterPro" id="IPR013106">
    <property type="entry name" value="Ig_V-set"/>
</dbReference>
<dbReference type="Proteomes" id="UP000250572">
    <property type="component" value="Unassembled WGS sequence"/>
</dbReference>
<dbReference type="InterPro" id="IPR003598">
    <property type="entry name" value="Ig_sub2"/>
</dbReference>
<dbReference type="EMBL" id="NHOQ01001000">
    <property type="protein sequence ID" value="PWA27428.1"/>
    <property type="molecule type" value="Genomic_DNA"/>
</dbReference>
<dbReference type="Gene3D" id="2.60.40.10">
    <property type="entry name" value="Immunoglobulins"/>
    <property type="match status" value="2"/>
</dbReference>
<dbReference type="SMART" id="SM00409">
    <property type="entry name" value="IG"/>
    <property type="match status" value="2"/>
</dbReference>